<proteinExistence type="predicted"/>
<reference evidence="2 3" key="1">
    <citation type="journal article" date="2013" name="Biodegradation">
        <title>Quantitative proteomic analysis of ibuprofen-degrading Patulibacter sp. strain I11.</title>
        <authorList>
            <person name="Almeida B."/>
            <person name="Kjeldal H."/>
            <person name="Lolas I."/>
            <person name="Knudsen A.D."/>
            <person name="Carvalho G."/>
            <person name="Nielsen K.L."/>
            <person name="Barreto Crespo M.T."/>
            <person name="Stensballe A."/>
            <person name="Nielsen J.L."/>
        </authorList>
    </citation>
    <scope>NUCLEOTIDE SEQUENCE [LARGE SCALE GENOMIC DNA]</scope>
    <source>
        <strain evidence="2 3">I11</strain>
    </source>
</reference>
<gene>
    <name evidence="2" type="ORF">PAI11_02660</name>
</gene>
<accession>H0E0F8</accession>
<evidence type="ECO:0000313" key="2">
    <source>
        <dbReference type="EMBL" id="EHN12842.1"/>
    </source>
</evidence>
<protein>
    <submittedName>
        <fullName evidence="2">Uncharacterized protein</fullName>
    </submittedName>
</protein>
<feature type="region of interest" description="Disordered" evidence="1">
    <location>
        <begin position="1"/>
        <end position="44"/>
    </location>
</feature>
<evidence type="ECO:0000313" key="3">
    <source>
        <dbReference type="Proteomes" id="UP000005143"/>
    </source>
</evidence>
<name>H0E0F8_9ACTN</name>
<dbReference type="Proteomes" id="UP000005143">
    <property type="component" value="Unassembled WGS sequence"/>
</dbReference>
<sequence length="51" mass="5520">MLALTFLKGDDSTQPTTNDAPTTEQRTTTKKSSKDSGAILTPQATIVLRRL</sequence>
<organism evidence="2 3">
    <name type="scientific">Patulibacter medicamentivorans</name>
    <dbReference type="NCBI Taxonomy" id="1097667"/>
    <lineage>
        <taxon>Bacteria</taxon>
        <taxon>Bacillati</taxon>
        <taxon>Actinomycetota</taxon>
        <taxon>Thermoleophilia</taxon>
        <taxon>Solirubrobacterales</taxon>
        <taxon>Patulibacteraceae</taxon>
        <taxon>Patulibacter</taxon>
    </lineage>
</organism>
<feature type="compositionally biased region" description="Polar residues" evidence="1">
    <location>
        <begin position="12"/>
        <end position="26"/>
    </location>
</feature>
<dbReference type="EMBL" id="AGUD01000008">
    <property type="protein sequence ID" value="EHN12842.1"/>
    <property type="molecule type" value="Genomic_DNA"/>
</dbReference>
<evidence type="ECO:0000256" key="1">
    <source>
        <dbReference type="SAM" id="MobiDB-lite"/>
    </source>
</evidence>
<comment type="caution">
    <text evidence="2">The sequence shown here is derived from an EMBL/GenBank/DDBJ whole genome shotgun (WGS) entry which is preliminary data.</text>
</comment>
<keyword evidence="3" id="KW-1185">Reference proteome</keyword>
<dbReference type="AlphaFoldDB" id="H0E0F8"/>